<feature type="transmembrane region" description="Helical" evidence="5">
    <location>
        <begin position="103"/>
        <end position="125"/>
    </location>
</feature>
<dbReference type="InterPro" id="IPR036259">
    <property type="entry name" value="MFS_trans_sf"/>
</dbReference>
<dbReference type="EMBL" id="JASPKZ010000032">
    <property type="protein sequence ID" value="KAJ9601192.1"/>
    <property type="molecule type" value="Genomic_DNA"/>
</dbReference>
<keyword evidence="4 5" id="KW-0472">Membrane</keyword>
<dbReference type="GO" id="GO:0016020">
    <property type="term" value="C:membrane"/>
    <property type="evidence" value="ECO:0007669"/>
    <property type="project" value="UniProtKB-SubCell"/>
</dbReference>
<evidence type="ECO:0000259" key="6">
    <source>
        <dbReference type="PROSITE" id="PS50850"/>
    </source>
</evidence>
<evidence type="ECO:0000313" key="8">
    <source>
        <dbReference type="Proteomes" id="UP001233999"/>
    </source>
</evidence>
<dbReference type="Pfam" id="PF07690">
    <property type="entry name" value="MFS_1"/>
    <property type="match status" value="1"/>
</dbReference>
<feature type="transmembrane region" description="Helical" evidence="5">
    <location>
        <begin position="137"/>
        <end position="159"/>
    </location>
</feature>
<feature type="transmembrane region" description="Helical" evidence="5">
    <location>
        <begin position="364"/>
        <end position="384"/>
    </location>
</feature>
<feature type="domain" description="Major facilitator superfamily (MFS) profile" evidence="6">
    <location>
        <begin position="9"/>
        <end position="415"/>
    </location>
</feature>
<dbReference type="InterPro" id="IPR020846">
    <property type="entry name" value="MFS_dom"/>
</dbReference>
<feature type="transmembrane region" description="Helical" evidence="5">
    <location>
        <begin position="325"/>
        <end position="344"/>
    </location>
</feature>
<evidence type="ECO:0000256" key="2">
    <source>
        <dbReference type="ARBA" id="ARBA00022692"/>
    </source>
</evidence>
<feature type="transmembrane region" description="Helical" evidence="5">
    <location>
        <begin position="390"/>
        <end position="410"/>
    </location>
</feature>
<proteinExistence type="predicted"/>
<dbReference type="Gene3D" id="1.20.1250.20">
    <property type="entry name" value="MFS general substrate transporter like domains"/>
    <property type="match status" value="1"/>
</dbReference>
<comment type="caution">
    <text evidence="7">The sequence shown here is derived from an EMBL/GenBank/DDBJ whole genome shotgun (WGS) entry which is preliminary data.</text>
</comment>
<feature type="transmembrane region" description="Helical" evidence="5">
    <location>
        <begin position="179"/>
        <end position="198"/>
    </location>
</feature>
<evidence type="ECO:0000313" key="7">
    <source>
        <dbReference type="EMBL" id="KAJ9601192.1"/>
    </source>
</evidence>
<accession>A0AAD8ALA3</accession>
<evidence type="ECO:0000256" key="4">
    <source>
        <dbReference type="ARBA" id="ARBA00023136"/>
    </source>
</evidence>
<keyword evidence="2 5" id="KW-0812">Transmembrane</keyword>
<evidence type="ECO:0000256" key="5">
    <source>
        <dbReference type="SAM" id="Phobius"/>
    </source>
</evidence>
<comment type="subcellular location">
    <subcellularLocation>
        <location evidence="1">Membrane</location>
        <topology evidence="1">Multi-pass membrane protein</topology>
    </subcellularLocation>
</comment>
<name>A0AAD8ALA3_DIPPU</name>
<protein>
    <recommendedName>
        <fullName evidence="6">Major facilitator superfamily (MFS) profile domain-containing protein</fullName>
    </recommendedName>
</protein>
<dbReference type="GO" id="GO:0097037">
    <property type="term" value="P:heme export"/>
    <property type="evidence" value="ECO:0007669"/>
    <property type="project" value="TreeGrafter"/>
</dbReference>
<dbReference type="AlphaFoldDB" id="A0AAD8ALA3"/>
<reference evidence="7" key="2">
    <citation type="submission" date="2023-05" db="EMBL/GenBank/DDBJ databases">
        <authorList>
            <person name="Fouks B."/>
        </authorList>
    </citation>
    <scope>NUCLEOTIDE SEQUENCE</scope>
    <source>
        <strain evidence="7">Stay&amp;Tobe</strain>
        <tissue evidence="7">Testes</tissue>
    </source>
</reference>
<organism evidence="7 8">
    <name type="scientific">Diploptera punctata</name>
    <name type="common">Pacific beetle cockroach</name>
    <dbReference type="NCBI Taxonomy" id="6984"/>
    <lineage>
        <taxon>Eukaryota</taxon>
        <taxon>Metazoa</taxon>
        <taxon>Ecdysozoa</taxon>
        <taxon>Arthropoda</taxon>
        <taxon>Hexapoda</taxon>
        <taxon>Insecta</taxon>
        <taxon>Pterygota</taxon>
        <taxon>Neoptera</taxon>
        <taxon>Polyneoptera</taxon>
        <taxon>Dictyoptera</taxon>
        <taxon>Blattodea</taxon>
        <taxon>Blaberoidea</taxon>
        <taxon>Blaberidae</taxon>
        <taxon>Diplopterinae</taxon>
        <taxon>Diploptera</taxon>
    </lineage>
</organism>
<reference evidence="7" key="1">
    <citation type="journal article" date="2023" name="IScience">
        <title>Live-bearing cockroach genome reveals convergent evolutionary mechanisms linked to viviparity in insects and beyond.</title>
        <authorList>
            <person name="Fouks B."/>
            <person name="Harrison M.C."/>
            <person name="Mikhailova A.A."/>
            <person name="Marchal E."/>
            <person name="English S."/>
            <person name="Carruthers M."/>
            <person name="Jennings E.C."/>
            <person name="Chiamaka E.L."/>
            <person name="Frigard R.A."/>
            <person name="Pippel M."/>
            <person name="Attardo G.M."/>
            <person name="Benoit J.B."/>
            <person name="Bornberg-Bauer E."/>
            <person name="Tobe S.S."/>
        </authorList>
    </citation>
    <scope>NUCLEOTIDE SEQUENCE</scope>
    <source>
        <strain evidence="7">Stay&amp;Tobe</strain>
    </source>
</reference>
<keyword evidence="3 5" id="KW-1133">Transmembrane helix</keyword>
<dbReference type="PANTHER" id="PTHR10924">
    <property type="entry name" value="MAJOR FACILITATOR SUPERFAMILY PROTEIN-RELATED"/>
    <property type="match status" value="1"/>
</dbReference>
<dbReference type="PROSITE" id="PS50850">
    <property type="entry name" value="MFS"/>
    <property type="match status" value="1"/>
</dbReference>
<feature type="transmembrane region" description="Helical" evidence="5">
    <location>
        <begin position="302"/>
        <end position="319"/>
    </location>
</feature>
<keyword evidence="8" id="KW-1185">Reference proteome</keyword>
<dbReference type="InterPro" id="IPR011701">
    <property type="entry name" value="MFS"/>
</dbReference>
<feature type="transmembrane region" description="Helical" evidence="5">
    <location>
        <begin position="78"/>
        <end position="97"/>
    </location>
</feature>
<evidence type="ECO:0000256" key="1">
    <source>
        <dbReference type="ARBA" id="ARBA00004141"/>
    </source>
</evidence>
<feature type="transmembrane region" description="Helical" evidence="5">
    <location>
        <begin position="270"/>
        <end position="290"/>
    </location>
</feature>
<dbReference type="SUPFAM" id="SSF103473">
    <property type="entry name" value="MFS general substrate transporter"/>
    <property type="match status" value="1"/>
</dbReference>
<evidence type="ECO:0000256" key="3">
    <source>
        <dbReference type="ARBA" id="ARBA00022989"/>
    </source>
</evidence>
<gene>
    <name evidence="7" type="ORF">L9F63_000660</name>
</gene>
<sequence length="440" mass="48378">MTECKEYKRRWLMLLLFFLCSTSNSMHWLQYSIIANIMMRYYDVSSLAINWTSIIYEACYMPFVFPASWLLQHKGLRITLISGAAMMTVGSWIKALFASAEHFFAAFIGQAVVGTAQIFILGLPARLAAVWFPARQVSTACSLGVFGNQVGVALSFLIPPIIVHNHDSLDDIGEDLSKLNYILAAGPTIMLILVLIFFEKEPPTPAQLSEADKKQVEQTYLQSVKSLLTNKNFVLLFVSYGIIVGVYYAVSTLLNQMVLLHFPGAEQDAGRIGLCMVLAGVLGLMTSGVILDKTHKFKESTLIVYLVSLVAVLVFAFSFSTGMIWFTYFAAACMGFFMIGFLTIGYEFAAELTYPIPEGTSSGILNFSGEVFGILLTLAEGQVLNYFGDMTTNIALACCLLVGLLLSMLIDGKDLRRQAANTPEKNTTSVATISTATTEF</sequence>
<dbReference type="PANTHER" id="PTHR10924:SF4">
    <property type="entry name" value="GH15861P"/>
    <property type="match status" value="1"/>
</dbReference>
<feature type="transmembrane region" description="Helical" evidence="5">
    <location>
        <begin position="49"/>
        <end position="71"/>
    </location>
</feature>
<dbReference type="Proteomes" id="UP001233999">
    <property type="component" value="Unassembled WGS sequence"/>
</dbReference>
<dbReference type="InterPro" id="IPR049680">
    <property type="entry name" value="FLVCR1-2_SLC49-like"/>
</dbReference>
<feature type="transmembrane region" description="Helical" evidence="5">
    <location>
        <begin position="233"/>
        <end position="250"/>
    </location>
</feature>
<dbReference type="GO" id="GO:0020037">
    <property type="term" value="F:heme binding"/>
    <property type="evidence" value="ECO:0007669"/>
    <property type="project" value="TreeGrafter"/>
</dbReference>
<dbReference type="GO" id="GO:0015232">
    <property type="term" value="F:heme transmembrane transporter activity"/>
    <property type="evidence" value="ECO:0007669"/>
    <property type="project" value="TreeGrafter"/>
</dbReference>